<protein>
    <submittedName>
        <fullName evidence="1">Kinase-like domain-containing protein</fullName>
    </submittedName>
</protein>
<comment type="caution">
    <text evidence="1">The sequence shown here is derived from an EMBL/GenBank/DDBJ whole genome shotgun (WGS) entry which is preliminary data.</text>
</comment>
<evidence type="ECO:0000313" key="1">
    <source>
        <dbReference type="EMBL" id="KAI6089050.1"/>
    </source>
</evidence>
<reference evidence="1 2" key="1">
    <citation type="journal article" date="2022" name="New Phytol.">
        <title>Ecological generalism drives hyperdiversity of secondary metabolite gene clusters in xylarialean endophytes.</title>
        <authorList>
            <person name="Franco M.E.E."/>
            <person name="Wisecaver J.H."/>
            <person name="Arnold A.E."/>
            <person name="Ju Y.M."/>
            <person name="Slot J.C."/>
            <person name="Ahrendt S."/>
            <person name="Moore L.P."/>
            <person name="Eastman K.E."/>
            <person name="Scott K."/>
            <person name="Konkel Z."/>
            <person name="Mondo S.J."/>
            <person name="Kuo A."/>
            <person name="Hayes R.D."/>
            <person name="Haridas S."/>
            <person name="Andreopoulos B."/>
            <person name="Riley R."/>
            <person name="LaButti K."/>
            <person name="Pangilinan J."/>
            <person name="Lipzen A."/>
            <person name="Amirebrahimi M."/>
            <person name="Yan J."/>
            <person name="Adam C."/>
            <person name="Keymanesh K."/>
            <person name="Ng V."/>
            <person name="Louie K."/>
            <person name="Northen T."/>
            <person name="Drula E."/>
            <person name="Henrissat B."/>
            <person name="Hsieh H.M."/>
            <person name="Youens-Clark K."/>
            <person name="Lutzoni F."/>
            <person name="Miadlikowska J."/>
            <person name="Eastwood D.C."/>
            <person name="Hamelin R.C."/>
            <person name="Grigoriev I.V."/>
            <person name="U'Ren J.M."/>
        </authorList>
    </citation>
    <scope>NUCLEOTIDE SEQUENCE [LARGE SCALE GENOMIC DNA]</scope>
    <source>
        <strain evidence="1 2">ER1909</strain>
    </source>
</reference>
<organism evidence="1 2">
    <name type="scientific">Hypoxylon rubiginosum</name>
    <dbReference type="NCBI Taxonomy" id="110542"/>
    <lineage>
        <taxon>Eukaryota</taxon>
        <taxon>Fungi</taxon>
        <taxon>Dikarya</taxon>
        <taxon>Ascomycota</taxon>
        <taxon>Pezizomycotina</taxon>
        <taxon>Sordariomycetes</taxon>
        <taxon>Xylariomycetidae</taxon>
        <taxon>Xylariales</taxon>
        <taxon>Hypoxylaceae</taxon>
        <taxon>Hypoxylon</taxon>
    </lineage>
</organism>
<accession>A0ACC0D9J5</accession>
<dbReference type="Proteomes" id="UP001497680">
    <property type="component" value="Unassembled WGS sequence"/>
</dbReference>
<proteinExistence type="predicted"/>
<dbReference type="EMBL" id="MU394297">
    <property type="protein sequence ID" value="KAI6089050.1"/>
    <property type="molecule type" value="Genomic_DNA"/>
</dbReference>
<gene>
    <name evidence="1" type="ORF">F4821DRAFT_231942</name>
</gene>
<keyword evidence="2" id="KW-1185">Reference proteome</keyword>
<name>A0ACC0D9J5_9PEZI</name>
<evidence type="ECO:0000313" key="2">
    <source>
        <dbReference type="Proteomes" id="UP001497680"/>
    </source>
</evidence>
<sequence>MKPKNNPMEGHTRVRTVPGPINQHSTEKITVSGPLESQFDNSKSQPIWKLNEFKIYVEEPGGKKKLANESYFKEMPVAASETGESETSSIIPVDDLGLGAAPTKSLDRFREFYSCWKKESVPETEHVMSLDELRGHLECNDGESETIEQLIREEMIISFKKSTKDNQVYLPLGAFEKIFGIETIKSLIKEAHPTCTKSAWQEMVARIVGTKPNDGYRRILGVLVLMGRVPSISDFIREGITDSDLPIRRSQSDDEEFVTRKGVNTLFKSWHMNFIELFYVYQKRLFIPFFDIQENQLCSYEFDADIILPWKHYTKKSKGTYGLVHKVQIHPDHHNFKAPSDPQKPLYFALKEISAVDRDTYRRELWALEKSTSQTQKEKHLIKLLLTFEHGDKCYFLFECADGNLQEFWDQPGISPAPSDTWAVQQCLGISNAIKRIHGLATWQKERRSSLGSGSDDERGWGRHGDIKPNNILWFSEYGNDPEHILRHHLVVSDLGLTRYHSRATRSAVNWFHIEGCTWTYRPPEMDTEHLISQKYDIWSLGCVFLEFCIWYVNGGRAVEVFRLKRVEQDKSETEVLEEDKYFDIITDDQGGKKASLKPIVNEYISRLRNAKKCTPFVNQMLGLIQDKMLVVDPKERWKIDQICTEIDQIKRSLRTATEPMHTVEDAAATHNEAPNSTECYYRSTAQSFIHIPNEDPPSVENNVSQINTLVNFAQGNSGDVLEDSRRGSLSIRSDQSDSEAVQDSQSATKSPGEEPQEDGRPQDTESRGIRNSTLPEPPFAKTNPHTAPGPKSRQLLQGAVGNVEIFETRESKDITLVHANLVGSLGHTDSKQRWRQLWAILRSKVERYTQRSLQNREQIRRANKSKTI</sequence>